<proteinExistence type="predicted"/>
<dbReference type="AlphaFoldDB" id="A0A396YMC1"/>
<organism evidence="1 2">
    <name type="scientific">Leptospira stimsonii</name>
    <dbReference type="NCBI Taxonomy" id="2202203"/>
    <lineage>
        <taxon>Bacteria</taxon>
        <taxon>Pseudomonadati</taxon>
        <taxon>Spirochaetota</taxon>
        <taxon>Spirochaetia</taxon>
        <taxon>Leptospirales</taxon>
        <taxon>Leptospiraceae</taxon>
        <taxon>Leptospira</taxon>
    </lineage>
</organism>
<protein>
    <submittedName>
        <fullName evidence="1">Uncharacterized protein</fullName>
    </submittedName>
</protein>
<dbReference type="EMBL" id="QHCT01000015">
    <property type="protein sequence ID" value="RHX83935.1"/>
    <property type="molecule type" value="Genomic_DNA"/>
</dbReference>
<reference evidence="2" key="1">
    <citation type="submission" date="2018-05" db="EMBL/GenBank/DDBJ databases">
        <title>Leptospira yasudae sp. nov. and Leptospira stimsonii sp. nov., two pathogenic species of the genus Leptospira isolated from environmental sources.</title>
        <authorList>
            <person name="Casanovas-Massana A."/>
            <person name="Hamond C."/>
            <person name="Santos L.A."/>
            <person name="Hacker K.P."/>
            <person name="Balassiano I."/>
            <person name="Medeiros M.A."/>
            <person name="Reis M.G."/>
            <person name="Ko A.I."/>
            <person name="Wunder E.A."/>
        </authorList>
    </citation>
    <scope>NUCLEOTIDE SEQUENCE [LARGE SCALE GENOMIC DNA]</scope>
    <source>
        <strain evidence="2">Yale</strain>
    </source>
</reference>
<dbReference type="RefSeq" id="WP_118970906.1">
    <property type="nucleotide sequence ID" value="NZ_QHCT01000015.1"/>
</dbReference>
<accession>A0A396YMC1</accession>
<comment type="caution">
    <text evidence="1">The sequence shown here is derived from an EMBL/GenBank/DDBJ whole genome shotgun (WGS) entry which is preliminary data.</text>
</comment>
<gene>
    <name evidence="1" type="ORF">DLM75_23255</name>
</gene>
<evidence type="ECO:0000313" key="2">
    <source>
        <dbReference type="Proteomes" id="UP000265798"/>
    </source>
</evidence>
<name>A0A396YMC1_9LEPT</name>
<dbReference type="OrthoDB" id="580767at2"/>
<sequence>MNLFKSLFSTSGVELQAQERLNKNGINTSRIENDHGPLKDIGIFKDYPKDPSRWRVGKLFKHSLGLKFSRAK</sequence>
<dbReference type="Proteomes" id="UP000265798">
    <property type="component" value="Unassembled WGS sequence"/>
</dbReference>
<evidence type="ECO:0000313" key="1">
    <source>
        <dbReference type="EMBL" id="RHX83935.1"/>
    </source>
</evidence>